<dbReference type="GO" id="GO:0006006">
    <property type="term" value="P:glucose metabolic process"/>
    <property type="evidence" value="ECO:0007669"/>
    <property type="project" value="UniProtKB-KW"/>
</dbReference>
<keyword evidence="8" id="KW-0460">Magnesium</keyword>
<dbReference type="InterPro" id="IPR005846">
    <property type="entry name" value="A-D-PHexomutase_a/b/a-III"/>
</dbReference>
<dbReference type="Pfam" id="PF02879">
    <property type="entry name" value="PGM_PMM_II"/>
    <property type="match status" value="1"/>
</dbReference>
<dbReference type="InterPro" id="IPR036900">
    <property type="entry name" value="A-D-PHexomutase_C_sf"/>
</dbReference>
<evidence type="ECO:0000259" key="12">
    <source>
        <dbReference type="Pfam" id="PF02879"/>
    </source>
</evidence>
<dbReference type="PRINTS" id="PR00509">
    <property type="entry name" value="PGMPMM"/>
</dbReference>
<evidence type="ECO:0000256" key="8">
    <source>
        <dbReference type="ARBA" id="ARBA00022842"/>
    </source>
</evidence>
<keyword evidence="4" id="KW-0963">Cytoplasm</keyword>
<proteinExistence type="inferred from homology"/>
<dbReference type="PANTHER" id="PTHR45745">
    <property type="entry name" value="PHOSPHOMANNOMUTASE 45A"/>
    <property type="match status" value="1"/>
</dbReference>
<dbReference type="Pfam" id="PF02880">
    <property type="entry name" value="PGM_PMM_III"/>
    <property type="match status" value="1"/>
</dbReference>
<comment type="subcellular location">
    <subcellularLocation>
        <location evidence="2">Cytoplasm</location>
    </subcellularLocation>
</comment>
<protein>
    <submittedName>
        <fullName evidence="14">Phosphoglucomutase</fullName>
    </submittedName>
</protein>
<evidence type="ECO:0000256" key="2">
    <source>
        <dbReference type="ARBA" id="ARBA00004496"/>
    </source>
</evidence>
<dbReference type="PANTHER" id="PTHR45745:SF1">
    <property type="entry name" value="PHOSPHOGLUCOMUTASE 2B-RELATED"/>
    <property type="match status" value="1"/>
</dbReference>
<keyword evidence="5" id="KW-0313">Glucose metabolism</keyword>
<comment type="similarity">
    <text evidence="3">Belongs to the phosphohexose mutase family.</text>
</comment>
<evidence type="ECO:0000256" key="5">
    <source>
        <dbReference type="ARBA" id="ARBA00022526"/>
    </source>
</evidence>
<gene>
    <name evidence="14" type="primary">PgmB</name>
</gene>
<dbReference type="SUPFAM" id="SSF53738">
    <property type="entry name" value="Phosphoglucomutase, first 3 domains"/>
    <property type="match status" value="3"/>
</dbReference>
<dbReference type="Gene3D" id="3.40.120.10">
    <property type="entry name" value="Alpha-D-Glucose-1,6-Bisphosphate, subunit A, domain 3"/>
    <property type="match status" value="3"/>
</dbReference>
<dbReference type="GO" id="GO:0005634">
    <property type="term" value="C:nucleus"/>
    <property type="evidence" value="ECO:0007669"/>
    <property type="project" value="TreeGrafter"/>
</dbReference>
<keyword evidence="9" id="KW-0413">Isomerase</keyword>
<evidence type="ECO:0000259" key="11">
    <source>
        <dbReference type="Pfam" id="PF02878"/>
    </source>
</evidence>
<comment type="cofactor">
    <cofactor evidence="1">
        <name>Mg(2+)</name>
        <dbReference type="ChEBI" id="CHEBI:18420"/>
    </cofactor>
</comment>
<evidence type="ECO:0000313" key="14">
    <source>
        <dbReference type="EMBL" id="AOE43343.1"/>
    </source>
</evidence>
<evidence type="ECO:0000256" key="4">
    <source>
        <dbReference type="ARBA" id="ARBA00022490"/>
    </source>
</evidence>
<evidence type="ECO:0000259" key="13">
    <source>
        <dbReference type="Pfam" id="PF02880"/>
    </source>
</evidence>
<dbReference type="GO" id="GO:0006166">
    <property type="term" value="P:purine ribonucleoside salvage"/>
    <property type="evidence" value="ECO:0007669"/>
    <property type="project" value="TreeGrafter"/>
</dbReference>
<accession>A0A1L2FV53</accession>
<name>A0A1L2FV53_9MYCE</name>
<keyword evidence="7" id="KW-0479">Metal-binding</keyword>
<evidence type="ECO:0000256" key="1">
    <source>
        <dbReference type="ARBA" id="ARBA00001946"/>
    </source>
</evidence>
<dbReference type="AlphaFoldDB" id="A0A1L2FV53"/>
<keyword evidence="10" id="KW-0119">Carbohydrate metabolism</keyword>
<dbReference type="GO" id="GO:0008973">
    <property type="term" value="F:phosphopentomutase activity"/>
    <property type="evidence" value="ECO:0007669"/>
    <property type="project" value="TreeGrafter"/>
</dbReference>
<dbReference type="Gene3D" id="3.30.310.50">
    <property type="entry name" value="Alpha-D-phosphohexomutase, C-terminal domain"/>
    <property type="match status" value="1"/>
</dbReference>
<sequence>MTDIYQIAQNWLKWDRNPKTHKEISTLVEKKDEAELRARLETRIAFGTAGLRGPMKAGFSCMNDLTVIQASQGLSLYVKKTLAGSESKGAVVGYDGRYNSEVFAKLTAATFASQGFKVYLFSKVVPTPYVAFAVPELGASVGVMVTASHNPKDDNGYKVYWDNGCQINTPHDKHISELIESNLEPWNVCIYITLQINIDKLLSGVIDPLQVVTSSYMSKIEKYSVKHLPQPLKLATEQKIVYTAMHGVGAEYAKLAFEAFSLPPFIPVTQQVTPDPAFPTVAFPNPEEGKGALKLAIETAEANKSRIILANDPDADRLAVAEKQPEYVFLFYLISNNGTWKVFNGNEIGILFADWAWQNCRRVYPDVPADQFFMINTAVSSAMLKSMAKKDGYIHEETLTGFKWVGNKARELLDQNKRFLFAYEEAIGFMYGDVSLDKDGVRCAAIFAELALYQYANGSSCQRHLDSLYERYGYHISKNRYFFCYEPPKMVAIFNAIRNNKNYPTKCGEFEIERIRDLTDDYDNGYPDNKARLPISKSTQMITFFFKNGAIATLRGSGTEPKLKYYVEMIGDNKSEVEAILAKVVTAVIDNFLRPVENQLTPPKDD</sequence>
<dbReference type="GO" id="GO:0000287">
    <property type="term" value="F:magnesium ion binding"/>
    <property type="evidence" value="ECO:0007669"/>
    <property type="project" value="InterPro"/>
</dbReference>
<organism evidence="14">
    <name type="scientific">Cavenderia deminutiva</name>
    <dbReference type="NCBI Taxonomy" id="361123"/>
    <lineage>
        <taxon>Eukaryota</taxon>
        <taxon>Amoebozoa</taxon>
        <taxon>Evosea</taxon>
        <taxon>Eumycetozoa</taxon>
        <taxon>Dictyostelia</taxon>
        <taxon>Acytosteliales</taxon>
        <taxon>Cavenderiaceae</taxon>
        <taxon>Cavenderia</taxon>
    </lineage>
</organism>
<dbReference type="InterPro" id="IPR016066">
    <property type="entry name" value="A-D-PHexomutase_CS"/>
</dbReference>
<dbReference type="GO" id="GO:0005737">
    <property type="term" value="C:cytoplasm"/>
    <property type="evidence" value="ECO:0007669"/>
    <property type="project" value="UniProtKB-SubCell"/>
</dbReference>
<dbReference type="Pfam" id="PF02878">
    <property type="entry name" value="PGM_PMM_I"/>
    <property type="match status" value="1"/>
</dbReference>
<feature type="domain" description="Alpha-D-phosphohexomutase alpha/beta/alpha" evidence="13">
    <location>
        <begin position="344"/>
        <end position="472"/>
    </location>
</feature>
<dbReference type="SUPFAM" id="SSF55957">
    <property type="entry name" value="Phosphoglucomutase, C-terminal domain"/>
    <property type="match status" value="1"/>
</dbReference>
<dbReference type="InterPro" id="IPR005844">
    <property type="entry name" value="A-D-PHexomutase_a/b/a-I"/>
</dbReference>
<evidence type="ECO:0000256" key="10">
    <source>
        <dbReference type="ARBA" id="ARBA00023277"/>
    </source>
</evidence>
<dbReference type="CDD" id="cd05799">
    <property type="entry name" value="PGM2"/>
    <property type="match status" value="1"/>
</dbReference>
<feature type="domain" description="Alpha-D-phosphohexomutase alpha/beta/alpha" evidence="11">
    <location>
        <begin position="44"/>
        <end position="182"/>
    </location>
</feature>
<keyword evidence="6" id="KW-0597">Phosphoprotein</keyword>
<evidence type="ECO:0000256" key="7">
    <source>
        <dbReference type="ARBA" id="ARBA00022723"/>
    </source>
</evidence>
<reference evidence="14" key="1">
    <citation type="submission" date="2016-06" db="EMBL/GenBank/DDBJ databases">
        <title>A core phylogeny of Dictyostelia derived from 50 functionally divergent proteins retrieved from five existing and six newly sequenced genomes.</title>
        <authorList>
            <person name="Singh R."/>
            <person name="Schilde C."/>
            <person name="Gezzard T."/>
            <person name="Schaap P."/>
        </authorList>
    </citation>
    <scope>NUCLEOTIDE SEQUENCE</scope>
    <source>
        <strain evidence="14">MexM19A</strain>
    </source>
</reference>
<dbReference type="InterPro" id="IPR005845">
    <property type="entry name" value="A-D-PHexomutase_a/b/a-II"/>
</dbReference>
<evidence type="ECO:0000256" key="6">
    <source>
        <dbReference type="ARBA" id="ARBA00022553"/>
    </source>
</evidence>
<dbReference type="PROSITE" id="PS00710">
    <property type="entry name" value="PGM_PMM"/>
    <property type="match status" value="1"/>
</dbReference>
<dbReference type="InterPro" id="IPR005841">
    <property type="entry name" value="Alpha-D-phosphohexomutase_SF"/>
</dbReference>
<dbReference type="EMBL" id="KX539497">
    <property type="protein sequence ID" value="AOE43343.1"/>
    <property type="molecule type" value="Genomic_DNA"/>
</dbReference>
<feature type="domain" description="Alpha-D-phosphohexomutase alpha/beta/alpha" evidence="12">
    <location>
        <begin position="233"/>
        <end position="323"/>
    </location>
</feature>
<dbReference type="InterPro" id="IPR016055">
    <property type="entry name" value="A-D-PHexomutase_a/b/a-I/II/III"/>
</dbReference>
<dbReference type="FunFam" id="3.40.120.10:FF:000035">
    <property type="entry name" value="Pgm3p"/>
    <property type="match status" value="1"/>
</dbReference>
<evidence type="ECO:0000256" key="3">
    <source>
        <dbReference type="ARBA" id="ARBA00010231"/>
    </source>
</evidence>
<evidence type="ECO:0000256" key="9">
    <source>
        <dbReference type="ARBA" id="ARBA00023235"/>
    </source>
</evidence>